<dbReference type="EMBL" id="AM260522">
    <property type="protein sequence ID" value="CAJ99689.1"/>
    <property type="molecule type" value="Genomic_DNA"/>
</dbReference>
<dbReference type="AlphaFoldDB" id="Q17XD7"/>
<evidence type="ECO:0000313" key="1">
    <source>
        <dbReference type="EMBL" id="CAJ99689.1"/>
    </source>
</evidence>
<name>Q17XD7_HELAH</name>
<proteinExistence type="predicted"/>
<accession>Q17XD7</accession>
<evidence type="ECO:0000313" key="2">
    <source>
        <dbReference type="Proteomes" id="UP000000775"/>
    </source>
</evidence>
<keyword evidence="2" id="KW-1185">Reference proteome</keyword>
<gene>
    <name evidence="1" type="primary">fragment 1</name>
    <name evidence="1" type="ordered locus">Hac_0912</name>
</gene>
<dbReference type="KEGG" id="hac:Hac_0912"/>
<protein>
    <submittedName>
        <fullName evidence="1">Uncharacterized protein</fullName>
    </submittedName>
</protein>
<dbReference type="Proteomes" id="UP000000775">
    <property type="component" value="Chromosome"/>
</dbReference>
<organism evidence="1 2">
    <name type="scientific">Helicobacter acinonychis (strain Sheeba)</name>
    <dbReference type="NCBI Taxonomy" id="382638"/>
    <lineage>
        <taxon>Bacteria</taxon>
        <taxon>Pseudomonadati</taxon>
        <taxon>Campylobacterota</taxon>
        <taxon>Epsilonproteobacteria</taxon>
        <taxon>Campylobacterales</taxon>
        <taxon>Helicobacteraceae</taxon>
        <taxon>Helicobacter</taxon>
    </lineage>
</organism>
<reference evidence="1 2" key="1">
    <citation type="journal article" date="2006" name="PLoS Genet.">
        <title>Who ate whom? Adaptive Helicobacter genomic changes that accompanied a host jump from early humans to large felines.</title>
        <authorList>
            <person name="Eppinger M."/>
            <person name="Baar C."/>
            <person name="Linz B."/>
            <person name="Raddatz G."/>
            <person name="Lanz C."/>
            <person name="Keller H."/>
            <person name="Morelli G."/>
            <person name="Gressmann H."/>
            <person name="Achtman M."/>
            <person name="Schuster S.C."/>
        </authorList>
    </citation>
    <scope>NUCLEOTIDE SEQUENCE [LARGE SCALE GENOMIC DNA]</scope>
    <source>
        <strain evidence="1 2">Sheeba</strain>
    </source>
</reference>
<sequence>MHKIEQLLQTLVLMGWSLKKLGNYSKEMRV</sequence>
<dbReference type="HOGENOM" id="CLU_3403906_0_0_7"/>
<dbReference type="STRING" id="382638.Hac_0912"/>